<dbReference type="PROSITE" id="PS51196">
    <property type="entry name" value="SECA_MOTOR_DEAD"/>
    <property type="match status" value="1"/>
</dbReference>
<evidence type="ECO:0000256" key="4">
    <source>
        <dbReference type="ARBA" id="ARBA00022475"/>
    </source>
</evidence>
<dbReference type="InterPro" id="IPR044722">
    <property type="entry name" value="SecA_SF2_C"/>
</dbReference>
<keyword evidence="9 12" id="KW-1278">Translocase</keyword>
<keyword evidence="5 12" id="KW-0963">Cytoplasm</keyword>
<accession>A0A0R2GUQ5</accession>
<dbReference type="GO" id="GO:0031522">
    <property type="term" value="C:cell envelope Sec protein transport complex"/>
    <property type="evidence" value="ECO:0007669"/>
    <property type="project" value="TreeGrafter"/>
</dbReference>
<feature type="region of interest" description="Disordered" evidence="13">
    <location>
        <begin position="585"/>
        <end position="604"/>
    </location>
</feature>
<keyword evidence="8 12" id="KW-0653">Protein transport</keyword>
<feature type="binding site" evidence="12">
    <location>
        <position position="80"/>
    </location>
    <ligand>
        <name>ATP</name>
        <dbReference type="ChEBI" id="CHEBI:30616"/>
    </ligand>
</feature>
<feature type="domain" description="Helicase ATP-binding" evidence="14">
    <location>
        <begin position="82"/>
        <end position="245"/>
    </location>
</feature>
<evidence type="ECO:0000313" key="18">
    <source>
        <dbReference type="Proteomes" id="UP000051639"/>
    </source>
</evidence>
<evidence type="ECO:0000259" key="16">
    <source>
        <dbReference type="PROSITE" id="PS51196"/>
    </source>
</evidence>
<evidence type="ECO:0000256" key="10">
    <source>
        <dbReference type="ARBA" id="ARBA00023010"/>
    </source>
</evidence>
<dbReference type="OrthoDB" id="9762243at2"/>
<dbReference type="PRINTS" id="PR00906">
    <property type="entry name" value="SECA"/>
</dbReference>
<dbReference type="CDD" id="cd17928">
    <property type="entry name" value="DEXDc_SecA"/>
    <property type="match status" value="1"/>
</dbReference>
<comment type="subcellular location">
    <subcellularLocation>
        <location evidence="12">Cell membrane</location>
        <topology evidence="12">Peripheral membrane protein</topology>
        <orientation evidence="12">Cytoplasmic side</orientation>
    </subcellularLocation>
    <subcellularLocation>
        <location evidence="12">Cytoplasm</location>
    </subcellularLocation>
    <subcellularLocation>
        <location evidence="1">Membrane</location>
        <topology evidence="1">Peripheral membrane protein</topology>
    </subcellularLocation>
    <text evidence="12">Distribution is 50-50.</text>
</comment>
<dbReference type="GO" id="GO:0005886">
    <property type="term" value="C:plasma membrane"/>
    <property type="evidence" value="ECO:0007669"/>
    <property type="project" value="UniProtKB-SubCell"/>
</dbReference>
<organism evidence="17 18">
    <name type="scientific">Limosilactobacillus ingluviei</name>
    <dbReference type="NCBI Taxonomy" id="148604"/>
    <lineage>
        <taxon>Bacteria</taxon>
        <taxon>Bacillati</taxon>
        <taxon>Bacillota</taxon>
        <taxon>Bacilli</taxon>
        <taxon>Lactobacillales</taxon>
        <taxon>Lactobacillaceae</taxon>
        <taxon>Limosilactobacillus</taxon>
    </lineage>
</organism>
<dbReference type="RefSeq" id="WP_056994204.1">
    <property type="nucleotide sequence ID" value="NZ_JQBA01000012.1"/>
</dbReference>
<evidence type="ECO:0000256" key="6">
    <source>
        <dbReference type="ARBA" id="ARBA00022741"/>
    </source>
</evidence>
<dbReference type="HAMAP" id="MF_01382">
    <property type="entry name" value="SecA"/>
    <property type="match status" value="1"/>
</dbReference>
<evidence type="ECO:0000259" key="14">
    <source>
        <dbReference type="PROSITE" id="PS51192"/>
    </source>
</evidence>
<feature type="domain" description="SecA family profile" evidence="16">
    <location>
        <begin position="1"/>
        <end position="571"/>
    </location>
</feature>
<comment type="similarity">
    <text evidence="2 12">Belongs to the SecA family.</text>
</comment>
<dbReference type="PATRIC" id="fig|148604.4.peg.306"/>
<feature type="compositionally biased region" description="Basic and acidic residues" evidence="13">
    <location>
        <begin position="592"/>
        <end position="603"/>
    </location>
</feature>
<evidence type="ECO:0000256" key="5">
    <source>
        <dbReference type="ARBA" id="ARBA00022490"/>
    </source>
</evidence>
<dbReference type="Gene3D" id="1.10.3060.10">
    <property type="entry name" value="Helical scaffold and wing domains of SecA"/>
    <property type="match status" value="1"/>
</dbReference>
<proteinExistence type="inferred from homology"/>
<reference evidence="17 18" key="1">
    <citation type="journal article" date="2015" name="Genome Announc.">
        <title>Expanding the biotechnology potential of lactobacilli through comparative genomics of 213 strains and associated genera.</title>
        <authorList>
            <person name="Sun Z."/>
            <person name="Harris H.M."/>
            <person name="McCann A."/>
            <person name="Guo C."/>
            <person name="Argimon S."/>
            <person name="Zhang W."/>
            <person name="Yang X."/>
            <person name="Jeffery I.B."/>
            <person name="Cooney J.C."/>
            <person name="Kagawa T.F."/>
            <person name="Liu W."/>
            <person name="Song Y."/>
            <person name="Salvetti E."/>
            <person name="Wrobel A."/>
            <person name="Rasinkangas P."/>
            <person name="Parkhill J."/>
            <person name="Rea M.C."/>
            <person name="O'Sullivan O."/>
            <person name="Ritari J."/>
            <person name="Douillard F.P."/>
            <person name="Paul Ross R."/>
            <person name="Yang R."/>
            <person name="Briner A.E."/>
            <person name="Felis G.E."/>
            <person name="de Vos W.M."/>
            <person name="Barrangou R."/>
            <person name="Klaenhammer T.R."/>
            <person name="Caufield P.W."/>
            <person name="Cui Y."/>
            <person name="Zhang H."/>
            <person name="O'Toole P.W."/>
        </authorList>
    </citation>
    <scope>NUCLEOTIDE SEQUENCE [LARGE SCALE GENOMIC DNA]</scope>
    <source>
        <strain evidence="17 18">DSM 14792</strain>
    </source>
</reference>
<dbReference type="SUPFAM" id="SSF81886">
    <property type="entry name" value="Helical scaffold and wing domains of SecA"/>
    <property type="match status" value="1"/>
</dbReference>
<protein>
    <recommendedName>
        <fullName evidence="12">Protein translocase subunit SecA</fullName>
        <ecNumber evidence="12">7.4.2.8</ecNumber>
    </recommendedName>
</protein>
<dbReference type="STRING" id="1203076.GCA_000312405_00141"/>
<sequence>MKKPSLNRARVKKLRRITNQINKLAPQMAALSDGQLKDYTRKFRQRLQDGESLDSLLVEAFAVVREADRRVLGMFPYDVQVMGGIALYQGNIVEMKTGEGKTLTATMPLYLNGLSGDGAMLVTPNEYLAYRDGTEMGQVYEWLGLTCRVGFAAPGAKEFTTKDKRAAYGADITYTTNAALGFDYLFDNLATNVKNKFMRDFNYAIVDEADAVLLDSAVMPLVISGSPRVQSTWLGVADEFIYTLKQDEEYKYDKEDHAVWFTDSGHDVMSRYFAVKDPFNGHHTELLRATNLALKAHRLFERDKDYVVDQDNQVELLDTANGRVMEGMKLQAGQHQAIEMKEQAEISPDTRTLASITYQNLFRKFKKLSGMTGTGKVAEKEFIETYYDRVIQIPTNRPVARVDLPDKVYTTLPEKLMASLQEVLRLHKIGRPILLVTANVEVSEIYSELLLQQKIPHSVLNAKNAAKEAAIIAEAGQKGAVTVATTMAGRGTDIKLGPGVKELGGLAVIGTEKMASKRIDQQLQGRAGRQGDPGTSQFYVSLEDHVVIKHGARWLQKYYKKRRRQMDPAHPKEITTAKFRRAIAQAQEASDSADRQQRRKSLEMDESAQIQRQLIIGERNRLLYGEKVDLDLPAILRAEFTRFFTTHPQLTVDQLVRYILDNVTYQYFDRPTTLALADQATVVNYLMKIAQAELARKQASFANAEEENDFYRIVVLKAIDECWVEEIDGLTQLQTIVASRSTAQRNPLYEYHKEALRSYNTMRHDLYHRITRHLLMSTIDINKKGEKQIYFV</sequence>
<dbReference type="PROSITE" id="PS51194">
    <property type="entry name" value="HELICASE_CTER"/>
    <property type="match status" value="1"/>
</dbReference>
<gene>
    <name evidence="12" type="primary">secA</name>
    <name evidence="17" type="ORF">IV41_GL000301</name>
</gene>
<dbReference type="NCBIfam" id="NF006630">
    <property type="entry name" value="PRK09200.1"/>
    <property type="match status" value="1"/>
</dbReference>
<dbReference type="InterPro" id="IPR036266">
    <property type="entry name" value="SecA_Wing/Scaffold_sf"/>
</dbReference>
<evidence type="ECO:0000256" key="11">
    <source>
        <dbReference type="ARBA" id="ARBA00023136"/>
    </source>
</evidence>
<dbReference type="InterPro" id="IPR036670">
    <property type="entry name" value="SecA_X-link_sf"/>
</dbReference>
<dbReference type="InterPro" id="IPR011116">
    <property type="entry name" value="SecA_Wing/Scaffold"/>
</dbReference>
<dbReference type="FunFam" id="3.40.50.300:FF:000429">
    <property type="entry name" value="Preprotein translocase subunit SecA"/>
    <property type="match status" value="1"/>
</dbReference>
<dbReference type="GO" id="GO:0005524">
    <property type="term" value="F:ATP binding"/>
    <property type="evidence" value="ECO:0007669"/>
    <property type="project" value="UniProtKB-UniRule"/>
</dbReference>
<evidence type="ECO:0000256" key="1">
    <source>
        <dbReference type="ARBA" id="ARBA00004170"/>
    </source>
</evidence>
<dbReference type="Pfam" id="PF21090">
    <property type="entry name" value="P-loop_SecA"/>
    <property type="match status" value="2"/>
</dbReference>
<evidence type="ECO:0000256" key="9">
    <source>
        <dbReference type="ARBA" id="ARBA00022967"/>
    </source>
</evidence>
<dbReference type="SMART" id="SM00957">
    <property type="entry name" value="SecA_DEAD"/>
    <property type="match status" value="1"/>
</dbReference>
<comment type="catalytic activity">
    <reaction evidence="12">
        <text>ATP + H2O + cellular proteinSide 1 = ADP + phosphate + cellular proteinSide 2.</text>
        <dbReference type="EC" id="7.4.2.8"/>
    </reaction>
</comment>
<dbReference type="Pfam" id="PF07517">
    <property type="entry name" value="SecA_DEAD"/>
    <property type="match status" value="1"/>
</dbReference>
<dbReference type="Proteomes" id="UP000051639">
    <property type="component" value="Unassembled WGS sequence"/>
</dbReference>
<dbReference type="InterPro" id="IPR011130">
    <property type="entry name" value="SecA_preprotein_X-link_dom"/>
</dbReference>
<dbReference type="InterPro" id="IPR000185">
    <property type="entry name" value="SecA"/>
</dbReference>
<dbReference type="GO" id="GO:0005829">
    <property type="term" value="C:cytosol"/>
    <property type="evidence" value="ECO:0007669"/>
    <property type="project" value="TreeGrafter"/>
</dbReference>
<dbReference type="GO" id="GO:0017038">
    <property type="term" value="P:protein import"/>
    <property type="evidence" value="ECO:0007669"/>
    <property type="project" value="InterPro"/>
</dbReference>
<dbReference type="Pfam" id="PF01043">
    <property type="entry name" value="SecA_PP_bind"/>
    <property type="match status" value="1"/>
</dbReference>
<evidence type="ECO:0000256" key="7">
    <source>
        <dbReference type="ARBA" id="ARBA00022840"/>
    </source>
</evidence>
<dbReference type="InterPro" id="IPR027417">
    <property type="entry name" value="P-loop_NTPase"/>
</dbReference>
<dbReference type="InterPro" id="IPR001650">
    <property type="entry name" value="Helicase_C-like"/>
</dbReference>
<dbReference type="NCBIfam" id="TIGR03714">
    <property type="entry name" value="secA2"/>
    <property type="match status" value="1"/>
</dbReference>
<dbReference type="Gene3D" id="3.40.50.300">
    <property type="entry name" value="P-loop containing nucleotide triphosphate hydrolases"/>
    <property type="match status" value="2"/>
</dbReference>
<feature type="binding site" evidence="12">
    <location>
        <position position="493"/>
    </location>
    <ligand>
        <name>ATP</name>
        <dbReference type="ChEBI" id="CHEBI:30616"/>
    </ligand>
</feature>
<evidence type="ECO:0000256" key="13">
    <source>
        <dbReference type="SAM" id="MobiDB-lite"/>
    </source>
</evidence>
<dbReference type="GO" id="GO:0065002">
    <property type="term" value="P:intracellular protein transmembrane transport"/>
    <property type="evidence" value="ECO:0007669"/>
    <property type="project" value="UniProtKB-UniRule"/>
</dbReference>
<keyword evidence="4 12" id="KW-1003">Cell membrane</keyword>
<keyword evidence="3 12" id="KW-0813">Transport</keyword>
<evidence type="ECO:0000256" key="8">
    <source>
        <dbReference type="ARBA" id="ARBA00022927"/>
    </source>
</evidence>
<keyword evidence="7 12" id="KW-0067">ATP-binding</keyword>
<dbReference type="EC" id="7.4.2.8" evidence="12"/>
<dbReference type="InterPro" id="IPR014018">
    <property type="entry name" value="SecA_motor_DEAD"/>
</dbReference>
<keyword evidence="18" id="KW-1185">Reference proteome</keyword>
<dbReference type="EMBL" id="JQBA01000012">
    <property type="protein sequence ID" value="KRN44609.1"/>
    <property type="molecule type" value="Genomic_DNA"/>
</dbReference>
<evidence type="ECO:0000256" key="3">
    <source>
        <dbReference type="ARBA" id="ARBA00022448"/>
    </source>
</evidence>
<dbReference type="PANTHER" id="PTHR30612:SF0">
    <property type="entry name" value="CHLOROPLAST PROTEIN-TRANSPORTING ATPASE"/>
    <property type="match status" value="1"/>
</dbReference>
<dbReference type="GO" id="GO:0006605">
    <property type="term" value="P:protein targeting"/>
    <property type="evidence" value="ECO:0007669"/>
    <property type="project" value="UniProtKB-UniRule"/>
</dbReference>
<evidence type="ECO:0000259" key="15">
    <source>
        <dbReference type="PROSITE" id="PS51194"/>
    </source>
</evidence>
<dbReference type="PANTHER" id="PTHR30612">
    <property type="entry name" value="SECA INNER MEMBRANE COMPONENT OF SEC PROTEIN SECRETION SYSTEM"/>
    <property type="match status" value="1"/>
</dbReference>
<keyword evidence="10 12" id="KW-0811">Translocation</keyword>
<keyword evidence="6 12" id="KW-0547">Nucleotide-binding</keyword>
<dbReference type="Pfam" id="PF07516">
    <property type="entry name" value="SecA_SW"/>
    <property type="match status" value="1"/>
</dbReference>
<feature type="binding site" evidence="12">
    <location>
        <begin position="98"/>
        <end position="102"/>
    </location>
    <ligand>
        <name>ATP</name>
        <dbReference type="ChEBI" id="CHEBI:30616"/>
    </ligand>
</feature>
<dbReference type="GO" id="GO:0008564">
    <property type="term" value="F:protein-exporting ATPase activity"/>
    <property type="evidence" value="ECO:0007669"/>
    <property type="project" value="UniProtKB-EC"/>
</dbReference>
<dbReference type="eggNOG" id="COG0653">
    <property type="taxonomic scope" value="Bacteria"/>
</dbReference>
<dbReference type="AlphaFoldDB" id="A0A0R2GUQ5"/>
<dbReference type="Gene3D" id="3.90.1440.10">
    <property type="entry name" value="SecA, preprotein cross-linking domain"/>
    <property type="match status" value="1"/>
</dbReference>
<evidence type="ECO:0000256" key="2">
    <source>
        <dbReference type="ARBA" id="ARBA00007650"/>
    </source>
</evidence>
<feature type="domain" description="Helicase C-terminal" evidence="15">
    <location>
        <begin position="411"/>
        <end position="575"/>
    </location>
</feature>
<dbReference type="InterPro" id="IPR011115">
    <property type="entry name" value="SecA_DEAD"/>
</dbReference>
<comment type="subunit">
    <text evidence="12">Monomer and homodimer. Part of the essential Sec protein translocation apparatus which comprises SecA, SecYEG and auxiliary proteins SecDF. Other proteins may also be involved.</text>
</comment>
<comment type="function">
    <text evidence="12">Part of the Sec protein translocase complex. Interacts with the SecYEG preprotein conducting channel. Has a central role in coupling the hydrolysis of ATP to the transfer of proteins into and across the cell membrane, serving as an ATP-driven molecular motor driving the stepwise translocation of polypeptide chains across the membrane.</text>
</comment>
<dbReference type="PROSITE" id="PS51192">
    <property type="entry name" value="HELICASE_ATP_BIND_1"/>
    <property type="match status" value="1"/>
</dbReference>
<dbReference type="SUPFAM" id="SSF81767">
    <property type="entry name" value="Pre-protein crosslinking domain of SecA"/>
    <property type="match status" value="1"/>
</dbReference>
<dbReference type="CDD" id="cd18803">
    <property type="entry name" value="SF2_C_secA"/>
    <property type="match status" value="1"/>
</dbReference>
<comment type="caution">
    <text evidence="17">The sequence shown here is derived from an EMBL/GenBank/DDBJ whole genome shotgun (WGS) entry which is preliminary data.</text>
</comment>
<name>A0A0R2GUQ5_9LACO</name>
<dbReference type="InterPro" id="IPR022490">
    <property type="entry name" value="SecA2"/>
</dbReference>
<evidence type="ECO:0000256" key="12">
    <source>
        <dbReference type="HAMAP-Rule" id="MF_01382"/>
    </source>
</evidence>
<dbReference type="SUPFAM" id="SSF52540">
    <property type="entry name" value="P-loop containing nucleoside triphosphate hydrolases"/>
    <property type="match status" value="2"/>
</dbReference>
<dbReference type="SMART" id="SM00958">
    <property type="entry name" value="SecA_PP_bind"/>
    <property type="match status" value="1"/>
</dbReference>
<dbReference type="GO" id="GO:0043952">
    <property type="term" value="P:protein transport by the Sec complex"/>
    <property type="evidence" value="ECO:0007669"/>
    <property type="project" value="TreeGrafter"/>
</dbReference>
<keyword evidence="11 12" id="KW-0472">Membrane</keyword>
<evidence type="ECO:0000313" key="17">
    <source>
        <dbReference type="EMBL" id="KRN44609.1"/>
    </source>
</evidence>
<dbReference type="InterPro" id="IPR014001">
    <property type="entry name" value="Helicase_ATP-bd"/>
</dbReference>